<reference evidence="2" key="1">
    <citation type="journal article" date="2021" name="PeerJ">
        <title>Extensive microbial diversity within the chicken gut microbiome revealed by metagenomics and culture.</title>
        <authorList>
            <person name="Gilroy R."/>
            <person name="Ravi A."/>
            <person name="Getino M."/>
            <person name="Pursley I."/>
            <person name="Horton D.L."/>
            <person name="Alikhan N.F."/>
            <person name="Baker D."/>
            <person name="Gharbi K."/>
            <person name="Hall N."/>
            <person name="Watson M."/>
            <person name="Adriaenssens E.M."/>
            <person name="Foster-Nyarko E."/>
            <person name="Jarju S."/>
            <person name="Secka A."/>
            <person name="Antonio M."/>
            <person name="Oren A."/>
            <person name="Chaudhuri R.R."/>
            <person name="La Ragione R."/>
            <person name="Hildebrand F."/>
            <person name="Pallen M.J."/>
        </authorList>
    </citation>
    <scope>NUCLEOTIDE SEQUENCE</scope>
    <source>
        <strain evidence="2">ChiBcolR8-3208</strain>
    </source>
</reference>
<dbReference type="InterPro" id="IPR014535">
    <property type="entry name" value="Hpre_diP_synt_I"/>
</dbReference>
<dbReference type="AlphaFoldDB" id="A0A9D2LY64"/>
<dbReference type="Pfam" id="PF07456">
    <property type="entry name" value="Hpre_diP_synt_I"/>
    <property type="match status" value="1"/>
</dbReference>
<evidence type="ECO:0000313" key="2">
    <source>
        <dbReference type="EMBL" id="HJB37389.1"/>
    </source>
</evidence>
<keyword evidence="1" id="KW-0472">Membrane</keyword>
<gene>
    <name evidence="2" type="ORF">H9942_04880</name>
</gene>
<proteinExistence type="predicted"/>
<dbReference type="Gene3D" id="1.10.1760.20">
    <property type="match status" value="1"/>
</dbReference>
<comment type="caution">
    <text evidence="2">The sequence shown here is derived from an EMBL/GenBank/DDBJ whole genome shotgun (WGS) entry which is preliminary data.</text>
</comment>
<dbReference type="InterPro" id="IPR010898">
    <property type="entry name" value="Hpre_diP_synth_I"/>
</dbReference>
<evidence type="ECO:0000256" key="1">
    <source>
        <dbReference type="SAM" id="Phobius"/>
    </source>
</evidence>
<keyword evidence="1" id="KW-1133">Transmembrane helix</keyword>
<feature type="transmembrane region" description="Helical" evidence="1">
    <location>
        <begin position="133"/>
        <end position="153"/>
    </location>
</feature>
<dbReference type="PIRSF" id="PIRSF027391">
    <property type="entry name" value="Hpre_diP_synt_I"/>
    <property type="match status" value="1"/>
</dbReference>
<feature type="transmembrane region" description="Helical" evidence="1">
    <location>
        <begin position="48"/>
        <end position="65"/>
    </location>
</feature>
<evidence type="ECO:0000313" key="3">
    <source>
        <dbReference type="Proteomes" id="UP000824214"/>
    </source>
</evidence>
<sequence length="168" mass="17275">MKQKAGRVAFTGLLAALAIALSFLEGLLPPLPMMPPGAKLGLSNLATMYAAGSLGLPSALFLAVFKGVFALVTRGGMAGLMSLSGGVVSTVVMWLLLKKANASLGVVGVCGALAHNAAQLCVAYFLTGTSVAFYVPFLVLFGVLTGLLTGLVLKLTLKPLERLQNILK</sequence>
<accession>A0A9D2LY64</accession>
<organism evidence="2 3">
    <name type="scientific">Candidatus Acutalibacter ornithocaccae</name>
    <dbReference type="NCBI Taxonomy" id="2838416"/>
    <lineage>
        <taxon>Bacteria</taxon>
        <taxon>Bacillati</taxon>
        <taxon>Bacillota</taxon>
        <taxon>Clostridia</taxon>
        <taxon>Eubacteriales</taxon>
        <taxon>Acutalibacteraceae</taxon>
        <taxon>Acutalibacter</taxon>
    </lineage>
</organism>
<protein>
    <submittedName>
        <fullName evidence="2">Gx transporter family protein</fullName>
    </submittedName>
</protein>
<keyword evidence="1" id="KW-0812">Transmembrane</keyword>
<dbReference type="Proteomes" id="UP000824214">
    <property type="component" value="Unassembled WGS sequence"/>
</dbReference>
<dbReference type="EMBL" id="DWXZ01000100">
    <property type="protein sequence ID" value="HJB37389.1"/>
    <property type="molecule type" value="Genomic_DNA"/>
</dbReference>
<feature type="transmembrane region" description="Helical" evidence="1">
    <location>
        <begin position="77"/>
        <end position="97"/>
    </location>
</feature>
<name>A0A9D2LY64_9FIRM</name>
<reference evidence="2" key="2">
    <citation type="submission" date="2021-04" db="EMBL/GenBank/DDBJ databases">
        <authorList>
            <person name="Gilroy R."/>
        </authorList>
    </citation>
    <scope>NUCLEOTIDE SEQUENCE</scope>
    <source>
        <strain evidence="2">ChiBcolR8-3208</strain>
    </source>
</reference>
<feature type="transmembrane region" description="Helical" evidence="1">
    <location>
        <begin position="103"/>
        <end position="126"/>
    </location>
</feature>